<sequence>MKPGLALAALLTLSLSQASAAALIDVSKAAGKSPAQIKALLRGWRAEQLRADLLGGRPGSEWRYTNAAGYVLEVTHEGQKADKFVLMGDPIHALNPARDYQKVLALLGLTGVPKSTNIYGPSHSWYDFRGFSQVSVAGNGPKITWVIVKKTPTK</sequence>
<gene>
    <name evidence="2" type="ORF">GCM10008960_41520</name>
</gene>
<protein>
    <submittedName>
        <fullName evidence="2">Uncharacterized protein</fullName>
    </submittedName>
</protein>
<keyword evidence="3" id="KW-1185">Reference proteome</keyword>
<dbReference type="Proteomes" id="UP000644548">
    <property type="component" value="Unassembled WGS sequence"/>
</dbReference>
<dbReference type="RefSeq" id="WP_189075032.1">
    <property type="nucleotide sequence ID" value="NZ_BMQN01000033.1"/>
</dbReference>
<organism evidence="2 3">
    <name type="scientific">Deinococcus sedimenti</name>
    <dbReference type="NCBI Taxonomy" id="1867090"/>
    <lineage>
        <taxon>Bacteria</taxon>
        <taxon>Thermotogati</taxon>
        <taxon>Deinococcota</taxon>
        <taxon>Deinococci</taxon>
        <taxon>Deinococcales</taxon>
        <taxon>Deinococcaceae</taxon>
        <taxon>Deinococcus</taxon>
    </lineage>
</organism>
<name>A0ABQ2S9K4_9DEIO</name>
<accession>A0ABQ2S9K4</accession>
<feature type="signal peptide" evidence="1">
    <location>
        <begin position="1"/>
        <end position="20"/>
    </location>
</feature>
<evidence type="ECO:0000313" key="2">
    <source>
        <dbReference type="EMBL" id="GGS11217.1"/>
    </source>
</evidence>
<proteinExistence type="predicted"/>
<keyword evidence="1" id="KW-0732">Signal</keyword>
<dbReference type="EMBL" id="BMQN01000033">
    <property type="protein sequence ID" value="GGS11217.1"/>
    <property type="molecule type" value="Genomic_DNA"/>
</dbReference>
<feature type="chain" id="PRO_5045944447" evidence="1">
    <location>
        <begin position="21"/>
        <end position="154"/>
    </location>
</feature>
<reference evidence="3" key="1">
    <citation type="journal article" date="2019" name="Int. J. Syst. Evol. Microbiol.">
        <title>The Global Catalogue of Microorganisms (GCM) 10K type strain sequencing project: providing services to taxonomists for standard genome sequencing and annotation.</title>
        <authorList>
            <consortium name="The Broad Institute Genomics Platform"/>
            <consortium name="The Broad Institute Genome Sequencing Center for Infectious Disease"/>
            <person name="Wu L."/>
            <person name="Ma J."/>
        </authorList>
    </citation>
    <scope>NUCLEOTIDE SEQUENCE [LARGE SCALE GENOMIC DNA]</scope>
    <source>
        <strain evidence="3">JCM 31405</strain>
    </source>
</reference>
<comment type="caution">
    <text evidence="2">The sequence shown here is derived from an EMBL/GenBank/DDBJ whole genome shotgun (WGS) entry which is preliminary data.</text>
</comment>
<evidence type="ECO:0000313" key="3">
    <source>
        <dbReference type="Proteomes" id="UP000644548"/>
    </source>
</evidence>
<evidence type="ECO:0000256" key="1">
    <source>
        <dbReference type="SAM" id="SignalP"/>
    </source>
</evidence>